<organism evidence="1 2">
    <name type="scientific">Maribellus comscasis</name>
    <dbReference type="NCBI Taxonomy" id="2681766"/>
    <lineage>
        <taxon>Bacteria</taxon>
        <taxon>Pseudomonadati</taxon>
        <taxon>Bacteroidota</taxon>
        <taxon>Bacteroidia</taxon>
        <taxon>Marinilabiliales</taxon>
        <taxon>Prolixibacteraceae</taxon>
        <taxon>Maribellus</taxon>
    </lineage>
</organism>
<evidence type="ECO:0000313" key="1">
    <source>
        <dbReference type="EMBL" id="QGY47750.1"/>
    </source>
</evidence>
<evidence type="ECO:0000313" key="2">
    <source>
        <dbReference type="Proteomes" id="UP000428260"/>
    </source>
</evidence>
<accession>A0A6I6K2W2</accession>
<keyword evidence="2" id="KW-1185">Reference proteome</keyword>
<protein>
    <submittedName>
        <fullName evidence="1">Uncharacterized protein</fullName>
    </submittedName>
</protein>
<gene>
    <name evidence="1" type="ORF">GM418_30025</name>
</gene>
<proteinExistence type="predicted"/>
<dbReference type="AlphaFoldDB" id="A0A6I6K2W2"/>
<name>A0A6I6K2W2_9BACT</name>
<sequence length="77" mass="8776">MLMNDLSKTKLFNLLSEPSQVTNQEIQDAYEDFVSQLRIDNQTEMNLTEAFRKLNLTRIEFDALGALPFYGQGGKCA</sequence>
<reference evidence="1 2" key="1">
    <citation type="submission" date="2019-11" db="EMBL/GenBank/DDBJ databases">
        <authorList>
            <person name="Zheng R.K."/>
            <person name="Sun C.M."/>
        </authorList>
    </citation>
    <scope>NUCLEOTIDE SEQUENCE [LARGE SCALE GENOMIC DNA]</scope>
    <source>
        <strain evidence="1 2">WC007</strain>
    </source>
</reference>
<dbReference type="KEGG" id="mcos:GM418_30025"/>
<dbReference type="Proteomes" id="UP000428260">
    <property type="component" value="Chromosome"/>
</dbReference>
<dbReference type="EMBL" id="CP046401">
    <property type="protein sequence ID" value="QGY47750.1"/>
    <property type="molecule type" value="Genomic_DNA"/>
</dbReference>